<keyword evidence="5 6" id="KW-0720">Serine protease</keyword>
<dbReference type="PRINTS" id="PR00839">
    <property type="entry name" value="V8PROTEASE"/>
</dbReference>
<gene>
    <name evidence="9" type="ORF">OE88DRAFT_1266662</name>
</gene>
<dbReference type="PANTHER" id="PTHR15462">
    <property type="entry name" value="SERINE PROTEASE"/>
    <property type="match status" value="1"/>
</dbReference>
<evidence type="ECO:0000256" key="4">
    <source>
        <dbReference type="ARBA" id="ARBA00022801"/>
    </source>
</evidence>
<dbReference type="InterPro" id="IPR008256">
    <property type="entry name" value="Peptidase_S1B"/>
</dbReference>
<evidence type="ECO:0000259" key="8">
    <source>
        <dbReference type="Pfam" id="PF00089"/>
    </source>
</evidence>
<dbReference type="SUPFAM" id="SSF50494">
    <property type="entry name" value="Trypsin-like serine proteases"/>
    <property type="match status" value="1"/>
</dbReference>
<evidence type="ECO:0000256" key="3">
    <source>
        <dbReference type="ARBA" id="ARBA00022729"/>
    </source>
</evidence>
<evidence type="ECO:0000256" key="6">
    <source>
        <dbReference type="RuleBase" id="RU004296"/>
    </source>
</evidence>
<feature type="chain" id="PRO_5023118000" description="Serine protease" evidence="6">
    <location>
        <begin position="21"/>
        <end position="305"/>
    </location>
</feature>
<name>A0A5C3N762_9AGAM</name>
<dbReference type="EC" id="3.4.21.-" evidence="6"/>
<evidence type="ECO:0000256" key="1">
    <source>
        <dbReference type="ARBA" id="ARBA00008764"/>
    </source>
</evidence>
<keyword evidence="10" id="KW-1185">Reference proteome</keyword>
<feature type="region of interest" description="Disordered" evidence="7">
    <location>
        <begin position="74"/>
        <end position="98"/>
    </location>
</feature>
<dbReference type="GO" id="GO:0006508">
    <property type="term" value="P:proteolysis"/>
    <property type="evidence" value="ECO:0007669"/>
    <property type="project" value="UniProtKB-KW"/>
</dbReference>
<dbReference type="OrthoDB" id="10037376at2759"/>
<comment type="similarity">
    <text evidence="1 6">Belongs to the peptidase S1B family.</text>
</comment>
<evidence type="ECO:0000256" key="5">
    <source>
        <dbReference type="ARBA" id="ARBA00022825"/>
    </source>
</evidence>
<evidence type="ECO:0000256" key="2">
    <source>
        <dbReference type="ARBA" id="ARBA00022670"/>
    </source>
</evidence>
<sequence>MVYSLQAIGVLVLLVSSIHALPNALPERNDNADLFHLKAERRSGQDFQSFTGPVPSLITWSRSVLEPYMALDSYPPSTPRPARRNIQGTDDRVPQTSTSFPFTAVGRVEWSDGYWCSGSLVGPRHVATAKHCAPVDGEQVSVRFAPGYNNGNVSAPASLVTDMVASTSNSGPAPCFAESDWALFVLEERVGDQVGWFGARVLGDGGDEVVGKPVFTHVGYPEDKGNYTMWGQTGITVRGTSCDSTGPLDTDADVIAGQSGGPIWYDDGEDHYVYGVLSSGDDTVTRFSSGDVWLAAINKLKADYP</sequence>
<evidence type="ECO:0000313" key="10">
    <source>
        <dbReference type="Proteomes" id="UP000305948"/>
    </source>
</evidence>
<feature type="signal peptide" evidence="6">
    <location>
        <begin position="1"/>
        <end position="20"/>
    </location>
</feature>
<dbReference type="AlphaFoldDB" id="A0A5C3N762"/>
<keyword evidence="3 6" id="KW-0732">Signal</keyword>
<dbReference type="InterPro" id="IPR001254">
    <property type="entry name" value="Trypsin_dom"/>
</dbReference>
<feature type="domain" description="Peptidase S1" evidence="8">
    <location>
        <begin position="94"/>
        <end position="282"/>
    </location>
</feature>
<dbReference type="Pfam" id="PF00089">
    <property type="entry name" value="Trypsin"/>
    <property type="match status" value="1"/>
</dbReference>
<keyword evidence="4 6" id="KW-0378">Hydrolase</keyword>
<dbReference type="InterPro" id="IPR043504">
    <property type="entry name" value="Peptidase_S1_PA_chymotrypsin"/>
</dbReference>
<evidence type="ECO:0000313" key="9">
    <source>
        <dbReference type="EMBL" id="TFK53649.1"/>
    </source>
</evidence>
<dbReference type="GO" id="GO:0004252">
    <property type="term" value="F:serine-type endopeptidase activity"/>
    <property type="evidence" value="ECO:0007669"/>
    <property type="project" value="InterPro"/>
</dbReference>
<dbReference type="PANTHER" id="PTHR15462:SF8">
    <property type="entry name" value="SERINE PROTEASE"/>
    <property type="match status" value="1"/>
</dbReference>
<protein>
    <recommendedName>
        <fullName evidence="6">Serine protease</fullName>
        <ecNumber evidence="6">3.4.21.-</ecNumber>
    </recommendedName>
</protein>
<dbReference type="Gene3D" id="2.40.10.10">
    <property type="entry name" value="Trypsin-like serine proteases"/>
    <property type="match status" value="2"/>
</dbReference>
<organism evidence="9 10">
    <name type="scientific">Heliocybe sulcata</name>
    <dbReference type="NCBI Taxonomy" id="5364"/>
    <lineage>
        <taxon>Eukaryota</taxon>
        <taxon>Fungi</taxon>
        <taxon>Dikarya</taxon>
        <taxon>Basidiomycota</taxon>
        <taxon>Agaricomycotina</taxon>
        <taxon>Agaricomycetes</taxon>
        <taxon>Gloeophyllales</taxon>
        <taxon>Gloeophyllaceae</taxon>
        <taxon>Heliocybe</taxon>
    </lineage>
</organism>
<keyword evidence="2 6" id="KW-0645">Protease</keyword>
<dbReference type="STRING" id="5364.A0A5C3N762"/>
<dbReference type="Proteomes" id="UP000305948">
    <property type="component" value="Unassembled WGS sequence"/>
</dbReference>
<proteinExistence type="inferred from homology"/>
<accession>A0A5C3N762</accession>
<evidence type="ECO:0000256" key="7">
    <source>
        <dbReference type="SAM" id="MobiDB-lite"/>
    </source>
</evidence>
<dbReference type="EMBL" id="ML213507">
    <property type="protein sequence ID" value="TFK53649.1"/>
    <property type="molecule type" value="Genomic_DNA"/>
</dbReference>
<reference evidence="9 10" key="1">
    <citation type="journal article" date="2019" name="Nat. Ecol. Evol.">
        <title>Megaphylogeny resolves global patterns of mushroom evolution.</title>
        <authorList>
            <person name="Varga T."/>
            <person name="Krizsan K."/>
            <person name="Foldi C."/>
            <person name="Dima B."/>
            <person name="Sanchez-Garcia M."/>
            <person name="Sanchez-Ramirez S."/>
            <person name="Szollosi G.J."/>
            <person name="Szarkandi J.G."/>
            <person name="Papp V."/>
            <person name="Albert L."/>
            <person name="Andreopoulos W."/>
            <person name="Angelini C."/>
            <person name="Antonin V."/>
            <person name="Barry K.W."/>
            <person name="Bougher N.L."/>
            <person name="Buchanan P."/>
            <person name="Buyck B."/>
            <person name="Bense V."/>
            <person name="Catcheside P."/>
            <person name="Chovatia M."/>
            <person name="Cooper J."/>
            <person name="Damon W."/>
            <person name="Desjardin D."/>
            <person name="Finy P."/>
            <person name="Geml J."/>
            <person name="Haridas S."/>
            <person name="Hughes K."/>
            <person name="Justo A."/>
            <person name="Karasinski D."/>
            <person name="Kautmanova I."/>
            <person name="Kiss B."/>
            <person name="Kocsube S."/>
            <person name="Kotiranta H."/>
            <person name="LaButti K.M."/>
            <person name="Lechner B.E."/>
            <person name="Liimatainen K."/>
            <person name="Lipzen A."/>
            <person name="Lukacs Z."/>
            <person name="Mihaltcheva S."/>
            <person name="Morgado L.N."/>
            <person name="Niskanen T."/>
            <person name="Noordeloos M.E."/>
            <person name="Ohm R.A."/>
            <person name="Ortiz-Santana B."/>
            <person name="Ovrebo C."/>
            <person name="Racz N."/>
            <person name="Riley R."/>
            <person name="Savchenko A."/>
            <person name="Shiryaev A."/>
            <person name="Soop K."/>
            <person name="Spirin V."/>
            <person name="Szebenyi C."/>
            <person name="Tomsovsky M."/>
            <person name="Tulloss R.E."/>
            <person name="Uehling J."/>
            <person name="Grigoriev I.V."/>
            <person name="Vagvolgyi C."/>
            <person name="Papp T."/>
            <person name="Martin F.M."/>
            <person name="Miettinen O."/>
            <person name="Hibbett D.S."/>
            <person name="Nagy L.G."/>
        </authorList>
    </citation>
    <scope>NUCLEOTIDE SEQUENCE [LARGE SCALE GENOMIC DNA]</scope>
    <source>
        <strain evidence="9 10">OMC1185</strain>
    </source>
</reference>
<dbReference type="InterPro" id="IPR050966">
    <property type="entry name" value="Glutamyl_endopeptidase"/>
</dbReference>
<dbReference type="InterPro" id="IPR009003">
    <property type="entry name" value="Peptidase_S1_PA"/>
</dbReference>